<evidence type="ECO:0000256" key="3">
    <source>
        <dbReference type="ARBA" id="ARBA00023186"/>
    </source>
</evidence>
<dbReference type="PRINTS" id="PR00301">
    <property type="entry name" value="HEATSHOCK70"/>
</dbReference>
<dbReference type="InterPro" id="IPR029048">
    <property type="entry name" value="HSP70_C_sf"/>
</dbReference>
<feature type="region of interest" description="Disordered" evidence="5">
    <location>
        <begin position="898"/>
        <end position="1003"/>
    </location>
</feature>
<feature type="compositionally biased region" description="Basic residues" evidence="5">
    <location>
        <begin position="914"/>
        <end position="931"/>
    </location>
</feature>
<dbReference type="FunFam" id="3.90.640.10:FF:000003">
    <property type="entry name" value="Molecular chaperone DnaK"/>
    <property type="match status" value="1"/>
</dbReference>
<feature type="compositionally biased region" description="Low complexity" evidence="5">
    <location>
        <begin position="941"/>
        <end position="952"/>
    </location>
</feature>
<feature type="coiled-coil region" evidence="4">
    <location>
        <begin position="783"/>
        <end position="810"/>
    </location>
</feature>
<feature type="region of interest" description="Disordered" evidence="5">
    <location>
        <begin position="587"/>
        <end position="653"/>
    </location>
</feature>
<evidence type="ECO:0000256" key="4">
    <source>
        <dbReference type="SAM" id="Coils"/>
    </source>
</evidence>
<keyword evidence="1" id="KW-0547">Nucleotide-binding</keyword>
<protein>
    <recommendedName>
        <fullName evidence="9">Actin-like ATPase domain-containing protein</fullName>
    </recommendedName>
</protein>
<dbReference type="PANTHER" id="PTHR45639:SF3">
    <property type="entry name" value="HYPOXIA UP-REGULATED PROTEIN 1"/>
    <property type="match status" value="1"/>
</dbReference>
<evidence type="ECO:0000256" key="6">
    <source>
        <dbReference type="SAM" id="SignalP"/>
    </source>
</evidence>
<evidence type="ECO:0000313" key="7">
    <source>
        <dbReference type="EMBL" id="KXT04816.1"/>
    </source>
</evidence>
<dbReference type="SUPFAM" id="SSF53067">
    <property type="entry name" value="Actin-like ATPase domain"/>
    <property type="match status" value="2"/>
</dbReference>
<keyword evidence="3" id="KW-0143">Chaperone</keyword>
<evidence type="ECO:0008006" key="9">
    <source>
        <dbReference type="Google" id="ProtNLM"/>
    </source>
</evidence>
<dbReference type="Proteomes" id="UP000070133">
    <property type="component" value="Unassembled WGS sequence"/>
</dbReference>
<feature type="compositionally biased region" description="Basic and acidic residues" evidence="5">
    <location>
        <begin position="994"/>
        <end position="1003"/>
    </location>
</feature>
<dbReference type="PANTHER" id="PTHR45639">
    <property type="entry name" value="HSC70CB, ISOFORM G-RELATED"/>
    <property type="match status" value="1"/>
</dbReference>
<feature type="signal peptide" evidence="6">
    <location>
        <begin position="1"/>
        <end position="31"/>
    </location>
</feature>
<feature type="compositionally biased region" description="Basic and acidic residues" evidence="5">
    <location>
        <begin position="898"/>
        <end position="910"/>
    </location>
</feature>
<keyword evidence="4" id="KW-0175">Coiled coil</keyword>
<evidence type="ECO:0000256" key="1">
    <source>
        <dbReference type="ARBA" id="ARBA00022741"/>
    </source>
</evidence>
<accession>A0A139HQV3</accession>
<dbReference type="Gene3D" id="3.30.30.30">
    <property type="match status" value="1"/>
</dbReference>
<gene>
    <name evidence="7" type="ORF">AC578_9710</name>
</gene>
<feature type="region of interest" description="Disordered" evidence="5">
    <location>
        <begin position="811"/>
        <end position="857"/>
    </location>
</feature>
<keyword evidence="2" id="KW-0067">ATP-binding</keyword>
<dbReference type="STRING" id="321146.A0A139HQV3"/>
<dbReference type="Gene3D" id="3.30.420.40">
    <property type="match status" value="2"/>
</dbReference>
<evidence type="ECO:0000313" key="8">
    <source>
        <dbReference type="Proteomes" id="UP000070133"/>
    </source>
</evidence>
<dbReference type="Pfam" id="PF00012">
    <property type="entry name" value="HSP70"/>
    <property type="match status" value="1"/>
</dbReference>
<dbReference type="CDD" id="cd10230">
    <property type="entry name" value="ASKHA_NBD_HSP70_HYOU1"/>
    <property type="match status" value="1"/>
</dbReference>
<feature type="compositionally biased region" description="Low complexity" evidence="5">
    <location>
        <begin position="838"/>
        <end position="849"/>
    </location>
</feature>
<dbReference type="GO" id="GO:0140662">
    <property type="term" value="F:ATP-dependent protein folding chaperone"/>
    <property type="evidence" value="ECO:0007669"/>
    <property type="project" value="InterPro"/>
</dbReference>
<name>A0A139HQV3_9PEZI</name>
<dbReference type="GO" id="GO:0034663">
    <property type="term" value="C:endoplasmic reticulum chaperone complex"/>
    <property type="evidence" value="ECO:0007669"/>
    <property type="project" value="TreeGrafter"/>
</dbReference>
<feature type="compositionally biased region" description="Low complexity" evidence="5">
    <location>
        <begin position="811"/>
        <end position="828"/>
    </location>
</feature>
<reference evidence="7 8" key="1">
    <citation type="submission" date="2015-07" db="EMBL/GenBank/DDBJ databases">
        <title>Comparative genomics of the Sigatoka disease complex on banana suggests a link between parallel evolutionary changes in Pseudocercospora fijiensis and Pseudocercospora eumusae and increased virulence on the banana host.</title>
        <authorList>
            <person name="Chang T.-C."/>
            <person name="Salvucci A."/>
            <person name="Crous P.W."/>
            <person name="Stergiopoulos I."/>
        </authorList>
    </citation>
    <scope>NUCLEOTIDE SEQUENCE [LARGE SCALE GENOMIC DNA]</scope>
    <source>
        <strain evidence="7 8">CBS 114824</strain>
    </source>
</reference>
<dbReference type="GO" id="GO:0005524">
    <property type="term" value="F:ATP binding"/>
    <property type="evidence" value="ECO:0007669"/>
    <property type="project" value="UniProtKB-KW"/>
</dbReference>
<comment type="caution">
    <text evidence="7">The sequence shown here is derived from an EMBL/GenBank/DDBJ whole genome shotgun (WGS) entry which is preliminary data.</text>
</comment>
<dbReference type="OrthoDB" id="10262720at2759"/>
<feature type="compositionally biased region" description="Low complexity" evidence="5">
    <location>
        <begin position="629"/>
        <end position="648"/>
    </location>
</feature>
<dbReference type="GO" id="GO:0030968">
    <property type="term" value="P:endoplasmic reticulum unfolded protein response"/>
    <property type="evidence" value="ECO:0007669"/>
    <property type="project" value="TreeGrafter"/>
</dbReference>
<dbReference type="Gene3D" id="1.20.1270.10">
    <property type="match status" value="1"/>
</dbReference>
<organism evidence="7 8">
    <name type="scientific">Pseudocercospora eumusae</name>
    <dbReference type="NCBI Taxonomy" id="321146"/>
    <lineage>
        <taxon>Eukaryota</taxon>
        <taxon>Fungi</taxon>
        <taxon>Dikarya</taxon>
        <taxon>Ascomycota</taxon>
        <taxon>Pezizomycotina</taxon>
        <taxon>Dothideomycetes</taxon>
        <taxon>Dothideomycetidae</taxon>
        <taxon>Mycosphaerellales</taxon>
        <taxon>Mycosphaerellaceae</taxon>
        <taxon>Pseudocercospora</taxon>
    </lineage>
</organism>
<dbReference type="SUPFAM" id="SSF100934">
    <property type="entry name" value="Heat shock protein 70kD (HSP70), C-terminal subdomain"/>
    <property type="match status" value="1"/>
</dbReference>
<dbReference type="InterPro" id="IPR043129">
    <property type="entry name" value="ATPase_NBD"/>
</dbReference>
<dbReference type="EMBL" id="LFZN01000018">
    <property type="protein sequence ID" value="KXT04816.1"/>
    <property type="molecule type" value="Genomic_DNA"/>
</dbReference>
<dbReference type="FunFam" id="3.30.420.40:FF:000171">
    <property type="entry name" value="Heat shock 70 kDa protein 4"/>
    <property type="match status" value="1"/>
</dbReference>
<evidence type="ECO:0000256" key="5">
    <source>
        <dbReference type="SAM" id="MobiDB-lite"/>
    </source>
</evidence>
<feature type="chain" id="PRO_5007806781" description="Actin-like ATPase domain-containing protein" evidence="6">
    <location>
        <begin position="32"/>
        <end position="1003"/>
    </location>
</feature>
<dbReference type="Gene3D" id="3.90.640.10">
    <property type="entry name" value="Actin, Chain A, domain 4"/>
    <property type="match status" value="1"/>
</dbReference>
<dbReference type="AlphaFoldDB" id="A0A139HQV3"/>
<evidence type="ECO:0000256" key="2">
    <source>
        <dbReference type="ARBA" id="ARBA00022840"/>
    </source>
</evidence>
<keyword evidence="6" id="KW-0732">Signal</keyword>
<keyword evidence="8" id="KW-1185">Reference proteome</keyword>
<proteinExistence type="predicted"/>
<dbReference type="InterPro" id="IPR013126">
    <property type="entry name" value="Hsp_70_fam"/>
</dbReference>
<sequence length="1003" mass="108173">MLPPGRRRAGAMSPLIILVGLFLLFATTARAAVVGIDFGTLNIKAALVKPGIPLDIVLTKDSKRKETAALAFKPNRDSKGKIVTAADTFPERAYGGDALALQGRFPSEVFPNLKLLLGLQPDEEGAQTIATYKDRYPALQVRQVKELGTTVFKSAAFPDDAVPFSVEELVGMELASIKRNAENMAGKNSVVEDAVITIPPFYTADERRAIVKAANYAGLNVMSLISDGLAVGLDYAKTRTFPEVTKGESPEYHLVFDMGAGSTSATLLRFQSKSVKDVGRFNKTVQEVAVQGVGFDRSLGGDALNHIILDELVTELTKKSDGQSKGITREDIKSNGRVMARLYKEAERARQVLSANTDVNIGLEEILPDVDFRTKLTRSAFEKLAADFAARVDVPITKALDMAKLGIKDVKSIILHGGALRTPFVQAKLESVVDDQAKLRSSVNPDESAVFGAAFKAAGLSPSFKVKEIRDSDVAVYATSLTYVDNGSPTQKPLFEPESPVGSGSTTKQVSFKDKQNFVFGFVQNVAGADRPILRVTADNLTETVTELNKRAGCAKDDMNTKFSIKLGAHNGLPDVIAGSVSCETDETVKSGSVGDSVKGWLGLGKKKDQEPLGEGLEDDGPVEQVDATPSSSASASGTSTSSETVSETPKKRVEVIPLKWSTSPEGLPQPDSAQLANTTERLKAFDDSDRARLQRDEAQNVLESFTYKVRDFLENKENIAVSTDAEREQLSARLRAVKDWMESTDLQKETTATLKEKLRELKSLVDPITTRKSEGISRPGLVSTLQKNLDDAKKLILKAEQQVEKAKASASSAASSAASGATAAPSNDADDLEEPEASTATPSPSSEPNPLASLDLSQINETYEEISKWLIEKLAEQKKLKPNDNPVLLVKDLQRKAADMKRSTDELAAKLKVLNKPKPKPKPAPKPKASKKPDPVEANGPAPAETPVEVPEGAEDDVPQEPVPAEEPPRNPKGKGRPVKGDESIEDMLNWAKKGDQQHDEL</sequence>